<name>A0ABU5VK13_9PSED</name>
<reference evidence="1 2" key="1">
    <citation type="submission" date="2023-12" db="EMBL/GenBank/DDBJ databases">
        <title>Pseudomonas machongensis sp. nov., isolated from wilted pepper plants (Capsicum annuum).</title>
        <authorList>
            <person name="Qiu M."/>
            <person name="Li Y."/>
            <person name="Liu Q."/>
            <person name="Zhang X."/>
            <person name="Huang Y."/>
            <person name="Guo R."/>
            <person name="Hu M."/>
            <person name="Zhou J."/>
            <person name="Zhou X."/>
        </authorList>
    </citation>
    <scope>NUCLEOTIDE SEQUENCE [LARGE SCALE GENOMIC DNA]</scope>
    <source>
        <strain evidence="1 2">MH2</strain>
    </source>
</reference>
<dbReference type="Proteomes" id="UP001302573">
    <property type="component" value="Unassembled WGS sequence"/>
</dbReference>
<comment type="caution">
    <text evidence="1">The sequence shown here is derived from an EMBL/GenBank/DDBJ whole genome shotgun (WGS) entry which is preliminary data.</text>
</comment>
<gene>
    <name evidence="1" type="ORF">VA602_20580</name>
</gene>
<dbReference type="RefSeq" id="WP_155738204.1">
    <property type="nucleotide sequence ID" value="NZ_JAYFUI010000187.1"/>
</dbReference>
<keyword evidence="2" id="KW-1185">Reference proteome</keyword>
<accession>A0ABU5VK13</accession>
<evidence type="ECO:0000313" key="2">
    <source>
        <dbReference type="Proteomes" id="UP001302573"/>
    </source>
</evidence>
<sequence>MDLKGKAIPSPAKFKDDASNRVKLTNGQQLKKIAGVIAGVASYFAAWRFL</sequence>
<dbReference type="EMBL" id="JAYFUI010000187">
    <property type="protein sequence ID" value="MEA5673720.1"/>
    <property type="molecule type" value="Genomic_DNA"/>
</dbReference>
<evidence type="ECO:0000313" key="1">
    <source>
        <dbReference type="EMBL" id="MEA5673720.1"/>
    </source>
</evidence>
<organism evidence="1 2">
    <name type="scientific">Pseudomonas machongensis</name>
    <dbReference type="NCBI Taxonomy" id="3110229"/>
    <lineage>
        <taxon>Bacteria</taxon>
        <taxon>Pseudomonadati</taxon>
        <taxon>Pseudomonadota</taxon>
        <taxon>Gammaproteobacteria</taxon>
        <taxon>Pseudomonadales</taxon>
        <taxon>Pseudomonadaceae</taxon>
        <taxon>Pseudomonas</taxon>
    </lineage>
</organism>
<protein>
    <submittedName>
        <fullName evidence="1">Uncharacterized protein</fullName>
    </submittedName>
</protein>
<proteinExistence type="predicted"/>